<gene>
    <name evidence="2" type="primary">LOC106820060</name>
</gene>
<evidence type="ECO:0000313" key="1">
    <source>
        <dbReference type="Proteomes" id="UP000695022"/>
    </source>
</evidence>
<accession>A0ABM1F6N4</accession>
<dbReference type="GeneID" id="106820060"/>
<sequence>IRTSIVKALQQTSLHSLGALKQTSSMLSQVTAVSEEVSPEAQVIAVSIFEDMGKFVKTKSQEHGIDDVELLDTAKFLISGISGIITGSMSAAAKVRTSSLVAIVEVNDTYAGEASVPQDQDVSLDDDRSDEQILQQSKEVAMKSFAVIEDITEAILMQKLTGEDATVITTDLISVTLEKRVATEFGGKRLGSKATGEFRIPSSASLLAQPDAGHVPDILQSQLFNTMSNLQLGSNPHCLSRPRSPPQCSHLHG</sequence>
<evidence type="ECO:0000313" key="2">
    <source>
        <dbReference type="RefSeq" id="XP_014680105.1"/>
    </source>
</evidence>
<name>A0ABM1F6N4_PRICU</name>
<dbReference type="RefSeq" id="XP_014680105.1">
    <property type="nucleotide sequence ID" value="XM_014824619.1"/>
</dbReference>
<protein>
    <submittedName>
        <fullName evidence="2">Uncharacterized protein LOC106820060</fullName>
    </submittedName>
</protein>
<reference evidence="2" key="1">
    <citation type="submission" date="2025-08" db="UniProtKB">
        <authorList>
            <consortium name="RefSeq"/>
        </authorList>
    </citation>
    <scope>IDENTIFICATION</scope>
</reference>
<proteinExistence type="predicted"/>
<feature type="non-terminal residue" evidence="2">
    <location>
        <position position="1"/>
    </location>
</feature>
<organism evidence="1 2">
    <name type="scientific">Priapulus caudatus</name>
    <name type="common">Priapulid worm</name>
    <dbReference type="NCBI Taxonomy" id="37621"/>
    <lineage>
        <taxon>Eukaryota</taxon>
        <taxon>Metazoa</taxon>
        <taxon>Ecdysozoa</taxon>
        <taxon>Scalidophora</taxon>
        <taxon>Priapulida</taxon>
        <taxon>Priapulimorpha</taxon>
        <taxon>Priapulimorphida</taxon>
        <taxon>Priapulidae</taxon>
        <taxon>Priapulus</taxon>
    </lineage>
</organism>
<dbReference type="Proteomes" id="UP000695022">
    <property type="component" value="Unplaced"/>
</dbReference>
<keyword evidence="1" id="KW-1185">Reference proteome</keyword>